<name>A0A364XY27_9BACT</name>
<dbReference type="EMBL" id="QMFY01000012">
    <property type="protein sequence ID" value="RAV99195.1"/>
    <property type="molecule type" value="Genomic_DNA"/>
</dbReference>
<sequence length="297" mass="33788">MTMAAASKSFILSLILFSSFALTAQPVDTASHVNKKRLKRLVWTSSAAYGVTLVGLHQLWYKNAEQQSFQFFNDNPEWKQVDKLGHFFSTFYFSYGTAKALKWCNVPDRKADLAGALTGFTVMIPIEIMDGFSDAYGASTGDLLANASGSLLYFGQSRLWNEIRIYPKYSFRPTDFARERPNVLGDGFFSEALKDYNGQTYWLSIDVDKFTKFPKWLNIAVGYGAEGMVYARDQQNIEQGFGDPYRQYYLGIDFDLTAIHTRSKFLKTVLFLVNMLKLPSPAVEYSKGNFRFRPLAF</sequence>
<comment type="caution">
    <text evidence="2">The sequence shown here is derived from an EMBL/GenBank/DDBJ whole genome shotgun (WGS) entry which is preliminary data.</text>
</comment>
<reference evidence="2 3" key="1">
    <citation type="submission" date="2018-06" db="EMBL/GenBank/DDBJ databases">
        <title>Chryseolinea flavus sp. nov., a member of the phylum Bacteroidetes isolated from soil.</title>
        <authorList>
            <person name="Li Y."/>
            <person name="Wang J."/>
        </authorList>
    </citation>
    <scope>NUCLEOTIDE SEQUENCE [LARGE SCALE GENOMIC DNA]</scope>
    <source>
        <strain evidence="2 3">SDU1-6</strain>
    </source>
</reference>
<keyword evidence="1" id="KW-0732">Signal</keyword>
<dbReference type="OrthoDB" id="9803535at2"/>
<dbReference type="InterPro" id="IPR018736">
    <property type="entry name" value="DUF2279_periplasmic_lipo"/>
</dbReference>
<dbReference type="AlphaFoldDB" id="A0A364XY27"/>
<dbReference type="Proteomes" id="UP000251889">
    <property type="component" value="Unassembled WGS sequence"/>
</dbReference>
<dbReference type="Pfam" id="PF10043">
    <property type="entry name" value="DUF2279"/>
    <property type="match status" value="1"/>
</dbReference>
<evidence type="ECO:0000313" key="3">
    <source>
        <dbReference type="Proteomes" id="UP000251889"/>
    </source>
</evidence>
<gene>
    <name evidence="2" type="ORF">DQQ10_20055</name>
</gene>
<evidence type="ECO:0000313" key="2">
    <source>
        <dbReference type="EMBL" id="RAV99195.1"/>
    </source>
</evidence>
<accession>A0A364XY27</accession>
<protein>
    <submittedName>
        <fullName evidence="2">DUF2279 domain-containing protein</fullName>
    </submittedName>
</protein>
<proteinExistence type="predicted"/>
<feature type="chain" id="PRO_5016721272" evidence="1">
    <location>
        <begin position="24"/>
        <end position="297"/>
    </location>
</feature>
<organism evidence="2 3">
    <name type="scientific">Pseudochryseolinea flava</name>
    <dbReference type="NCBI Taxonomy" id="2059302"/>
    <lineage>
        <taxon>Bacteria</taxon>
        <taxon>Pseudomonadati</taxon>
        <taxon>Bacteroidota</taxon>
        <taxon>Cytophagia</taxon>
        <taxon>Cytophagales</taxon>
        <taxon>Fulvivirgaceae</taxon>
        <taxon>Pseudochryseolinea</taxon>
    </lineage>
</organism>
<evidence type="ECO:0000256" key="1">
    <source>
        <dbReference type="SAM" id="SignalP"/>
    </source>
</evidence>
<feature type="signal peptide" evidence="1">
    <location>
        <begin position="1"/>
        <end position="23"/>
    </location>
</feature>
<keyword evidence="3" id="KW-1185">Reference proteome</keyword>